<evidence type="ECO:0000313" key="3">
    <source>
        <dbReference type="EMBL" id="CEM31330.1"/>
    </source>
</evidence>
<name>A0A0G4GMB7_VITBC</name>
<evidence type="ECO:0000256" key="2">
    <source>
        <dbReference type="SAM" id="SignalP"/>
    </source>
</evidence>
<dbReference type="InParanoid" id="A0A0G4GMB7"/>
<organism evidence="3 4">
    <name type="scientific">Vitrella brassicaformis (strain CCMP3155)</name>
    <dbReference type="NCBI Taxonomy" id="1169540"/>
    <lineage>
        <taxon>Eukaryota</taxon>
        <taxon>Sar</taxon>
        <taxon>Alveolata</taxon>
        <taxon>Colpodellida</taxon>
        <taxon>Vitrellaceae</taxon>
        <taxon>Vitrella</taxon>
    </lineage>
</organism>
<feature type="region of interest" description="Disordered" evidence="1">
    <location>
        <begin position="51"/>
        <end position="98"/>
    </location>
</feature>
<dbReference type="EMBL" id="CDMY01000718">
    <property type="protein sequence ID" value="CEM31330.1"/>
    <property type="molecule type" value="Genomic_DNA"/>
</dbReference>
<dbReference type="Proteomes" id="UP000041254">
    <property type="component" value="Unassembled WGS sequence"/>
</dbReference>
<feature type="signal peptide" evidence="2">
    <location>
        <begin position="1"/>
        <end position="23"/>
    </location>
</feature>
<evidence type="ECO:0000313" key="4">
    <source>
        <dbReference type="Proteomes" id="UP000041254"/>
    </source>
</evidence>
<keyword evidence="4" id="KW-1185">Reference proteome</keyword>
<gene>
    <name evidence="3" type="ORF">Vbra_10105</name>
</gene>
<reference evidence="3 4" key="1">
    <citation type="submission" date="2014-11" db="EMBL/GenBank/DDBJ databases">
        <authorList>
            <person name="Zhu J."/>
            <person name="Qi W."/>
            <person name="Song R."/>
        </authorList>
    </citation>
    <scope>NUCLEOTIDE SEQUENCE [LARGE SCALE GENOMIC DNA]</scope>
</reference>
<dbReference type="PhylomeDB" id="A0A0G4GMB7"/>
<sequence>MRRSLVPLLLLSVVLLSSSVAHARERQAEITASDQQRLEELIQKTQRFLNDRQQSHQNHDTSSAAAATAGQSNSTVMLGGRNRSRSSGHEPEQYFPPGPPTTCPGMVIERSCTQAGDGCTTPEGTSVPLGAIQLNQYSPALYVLAGDAIRGNVLFCFQGSTPGTGSLNSCSGDDNVPGVYGNPVVIDTRTIDQIEVEVQCDVGGGPCEWKLLGFPHTGNCVPNLPPAATIPGVGTTIDFD</sequence>
<evidence type="ECO:0008006" key="5">
    <source>
        <dbReference type="Google" id="ProtNLM"/>
    </source>
</evidence>
<accession>A0A0G4GMB7</accession>
<protein>
    <recommendedName>
        <fullName evidence="5">Sushi domain-containing protein</fullName>
    </recommendedName>
</protein>
<keyword evidence="2" id="KW-0732">Signal</keyword>
<dbReference type="VEuPathDB" id="CryptoDB:Vbra_10105"/>
<dbReference type="AlphaFoldDB" id="A0A0G4GMB7"/>
<proteinExistence type="predicted"/>
<evidence type="ECO:0000256" key="1">
    <source>
        <dbReference type="SAM" id="MobiDB-lite"/>
    </source>
</evidence>
<feature type="chain" id="PRO_5005190898" description="Sushi domain-containing protein" evidence="2">
    <location>
        <begin position="24"/>
        <end position="240"/>
    </location>
</feature>